<sequence length="165" mass="18601">SMKSLSIIFISLFTLNGCAYYSHQFGLGDHSAFCSNIENDRDRHNEKYYISGSQFFYITKNGDYYSEKEFNQLTSPTLINVSYGGLSAKELKDTAKKAFTVKFTNTNTNKNICSSTLVSSDSYEKNYMDSILGRKLLISSEKGKGASGKEIYRDEGKKSLSIQYL</sequence>
<organism evidence="1">
    <name type="scientific">Citrobacter freundii</name>
    <dbReference type="NCBI Taxonomy" id="546"/>
    <lineage>
        <taxon>Bacteria</taxon>
        <taxon>Pseudomonadati</taxon>
        <taxon>Pseudomonadota</taxon>
        <taxon>Gammaproteobacteria</taxon>
        <taxon>Enterobacterales</taxon>
        <taxon>Enterobacteriaceae</taxon>
        <taxon>Citrobacter</taxon>
        <taxon>Citrobacter freundii complex</taxon>
    </lineage>
</organism>
<evidence type="ECO:0008006" key="2">
    <source>
        <dbReference type="Google" id="ProtNLM"/>
    </source>
</evidence>
<reference evidence="1" key="1">
    <citation type="journal article" date="2013" name="Antimicrob. Agents Chemother.">
        <title>Complete Sequence of the IncT-Type Plasmid pT-OXA-181 Carrying the blaOXA-181 Carbapenemase Gene from Citrobacter freundii.</title>
        <authorList>
            <person name="Villa L."/>
            <person name="Carattoli A."/>
            <person name="Nordmann P."/>
            <person name="Carta C."/>
            <person name="Poirel L."/>
        </authorList>
    </citation>
    <scope>NUCLEOTIDE SEQUENCE</scope>
    <source>
        <strain evidence="1">CFSTE</strain>
        <plasmid evidence="1">pMobC</plasmid>
    </source>
</reference>
<name>L7SSW4_CITFR</name>
<protein>
    <recommendedName>
        <fullName evidence="2">Lipoprotein</fullName>
    </recommendedName>
</protein>
<proteinExistence type="predicted"/>
<geneLocation type="plasmid" evidence="1">
    <name>pMobC</name>
</geneLocation>
<accession>L7SSW4</accession>
<dbReference type="AlphaFoldDB" id="L7SSW4"/>
<evidence type="ECO:0000313" key="1">
    <source>
        <dbReference type="EMBL" id="AGC23531.1"/>
    </source>
</evidence>
<dbReference type="EMBL" id="JQ996148">
    <property type="protein sequence ID" value="AGC23531.1"/>
    <property type="molecule type" value="Genomic_DNA"/>
</dbReference>
<feature type="non-terminal residue" evidence="1">
    <location>
        <position position="1"/>
    </location>
</feature>
<keyword evidence="1" id="KW-0614">Plasmid</keyword>